<feature type="transmembrane region" description="Helical" evidence="2">
    <location>
        <begin position="25"/>
        <end position="42"/>
    </location>
</feature>
<comment type="caution">
    <text evidence="3">The sequence shown here is derived from an EMBL/GenBank/DDBJ whole genome shotgun (WGS) entry which is preliminary data.</text>
</comment>
<keyword evidence="2" id="KW-0812">Transmembrane</keyword>
<dbReference type="SUPFAM" id="SSF103481">
    <property type="entry name" value="Multidrug resistance efflux transporter EmrE"/>
    <property type="match status" value="1"/>
</dbReference>
<evidence type="ECO:0008006" key="4">
    <source>
        <dbReference type="Google" id="ProtNLM"/>
    </source>
</evidence>
<accession>E6QI00</accession>
<dbReference type="EMBL" id="CABQ01000032">
    <property type="protein sequence ID" value="CBI06865.1"/>
    <property type="molecule type" value="Genomic_DNA"/>
</dbReference>
<sequence length="73" mass="7635">MPTTAFGYVLIALLGRFWLHEHISAYRWAGILLITLGVGFVAHGPSLTEKANAGGVSGDGPIPGDDPATKEMA</sequence>
<reference evidence="3" key="1">
    <citation type="submission" date="2009-10" db="EMBL/GenBank/DDBJ databases">
        <title>Diversity of trophic interactions inside an arsenic-rich microbial ecosystem.</title>
        <authorList>
            <person name="Bertin P.N."/>
            <person name="Heinrich-Salmeron A."/>
            <person name="Pelletier E."/>
            <person name="Goulhen-Chollet F."/>
            <person name="Arsene-Ploetze F."/>
            <person name="Gallien S."/>
            <person name="Calteau A."/>
            <person name="Vallenet D."/>
            <person name="Casiot C."/>
            <person name="Chane-Woon-Ming B."/>
            <person name="Giloteaux L."/>
            <person name="Barakat M."/>
            <person name="Bonnefoy V."/>
            <person name="Bruneel O."/>
            <person name="Chandler M."/>
            <person name="Cleiss J."/>
            <person name="Duran R."/>
            <person name="Elbaz-Poulichet F."/>
            <person name="Fonknechten N."/>
            <person name="Lauga B."/>
            <person name="Mornico D."/>
            <person name="Ortet P."/>
            <person name="Schaeffer C."/>
            <person name="Siguier P."/>
            <person name="Alexander Thil Smith A."/>
            <person name="Van Dorsselaer A."/>
            <person name="Weissenbach J."/>
            <person name="Medigue C."/>
            <person name="Le Paslier D."/>
        </authorList>
    </citation>
    <scope>NUCLEOTIDE SEQUENCE</scope>
</reference>
<feature type="region of interest" description="Disordered" evidence="1">
    <location>
        <begin position="50"/>
        <end position="73"/>
    </location>
</feature>
<evidence type="ECO:0000256" key="2">
    <source>
        <dbReference type="SAM" id="Phobius"/>
    </source>
</evidence>
<dbReference type="InterPro" id="IPR037185">
    <property type="entry name" value="EmrE-like"/>
</dbReference>
<keyword evidence="2" id="KW-0472">Membrane</keyword>
<organism evidence="3">
    <name type="scientific">mine drainage metagenome</name>
    <dbReference type="NCBI Taxonomy" id="410659"/>
    <lineage>
        <taxon>unclassified sequences</taxon>
        <taxon>metagenomes</taxon>
        <taxon>ecological metagenomes</taxon>
    </lineage>
</organism>
<dbReference type="Gene3D" id="1.10.3730.20">
    <property type="match status" value="1"/>
</dbReference>
<name>E6QI00_9ZZZZ</name>
<keyword evidence="2" id="KW-1133">Transmembrane helix</keyword>
<evidence type="ECO:0000256" key="1">
    <source>
        <dbReference type="SAM" id="MobiDB-lite"/>
    </source>
</evidence>
<evidence type="ECO:0000313" key="3">
    <source>
        <dbReference type="EMBL" id="CBI06865.1"/>
    </source>
</evidence>
<gene>
    <name evidence="3" type="ORF">CARN6_0145</name>
</gene>
<proteinExistence type="predicted"/>
<protein>
    <recommendedName>
        <fullName evidence="4">EamA domain-containing protein</fullName>
    </recommendedName>
</protein>
<dbReference type="AlphaFoldDB" id="E6QI00"/>